<dbReference type="AlphaFoldDB" id="A0A1M6SLE0"/>
<feature type="chain" id="PRO_5012364521" description="DUF4168 domain-containing protein" evidence="1">
    <location>
        <begin position="22"/>
        <end position="159"/>
    </location>
</feature>
<evidence type="ECO:0000313" key="3">
    <source>
        <dbReference type="EMBL" id="SHK45525.1"/>
    </source>
</evidence>
<protein>
    <recommendedName>
        <fullName evidence="2">DUF4168 domain-containing protein</fullName>
    </recommendedName>
</protein>
<organism evidence="3 4">
    <name type="scientific">Reichenbachiella agariperforans</name>
    <dbReference type="NCBI Taxonomy" id="156994"/>
    <lineage>
        <taxon>Bacteria</taxon>
        <taxon>Pseudomonadati</taxon>
        <taxon>Bacteroidota</taxon>
        <taxon>Cytophagia</taxon>
        <taxon>Cytophagales</taxon>
        <taxon>Reichenbachiellaceae</taxon>
        <taxon>Reichenbachiella</taxon>
    </lineage>
</organism>
<evidence type="ECO:0000259" key="2">
    <source>
        <dbReference type="Pfam" id="PF13767"/>
    </source>
</evidence>
<reference evidence="4" key="1">
    <citation type="submission" date="2016-11" db="EMBL/GenBank/DDBJ databases">
        <authorList>
            <person name="Varghese N."/>
            <person name="Submissions S."/>
        </authorList>
    </citation>
    <scope>NUCLEOTIDE SEQUENCE [LARGE SCALE GENOMIC DNA]</scope>
    <source>
        <strain evidence="4">DSM 26134</strain>
    </source>
</reference>
<name>A0A1M6SLE0_REIAG</name>
<dbReference type="RefSeq" id="WP_084190554.1">
    <property type="nucleotide sequence ID" value="NZ_FRAA01000005.1"/>
</dbReference>
<evidence type="ECO:0000256" key="1">
    <source>
        <dbReference type="SAM" id="SignalP"/>
    </source>
</evidence>
<dbReference type="Pfam" id="PF13767">
    <property type="entry name" value="DUF4168"/>
    <property type="match status" value="1"/>
</dbReference>
<feature type="domain" description="DUF4168" evidence="2">
    <location>
        <begin position="28"/>
        <end position="140"/>
    </location>
</feature>
<dbReference type="STRING" id="156994.SAMN04488028_10562"/>
<dbReference type="Proteomes" id="UP000184474">
    <property type="component" value="Unassembled WGS sequence"/>
</dbReference>
<gene>
    <name evidence="3" type="ORF">SAMN04488028_10562</name>
</gene>
<evidence type="ECO:0000313" key="4">
    <source>
        <dbReference type="Proteomes" id="UP000184474"/>
    </source>
</evidence>
<dbReference type="EMBL" id="FRAA01000005">
    <property type="protein sequence ID" value="SHK45525.1"/>
    <property type="molecule type" value="Genomic_DNA"/>
</dbReference>
<sequence>MKIRTVLSAVLLSMAVFVAQAQEEEITTEELTQYAKVMLSIDSMKADLQAKTNDMVKNDPLMDMGRTFNAIKQANGDSAKLAAAEISPEQLAAYDSIQSNIEVLKANFKTNYTAAIKDDLGAGNYNKVKKALKADPALKESYDEIVATLQQPATEEQEG</sequence>
<feature type="signal peptide" evidence="1">
    <location>
        <begin position="1"/>
        <end position="21"/>
    </location>
</feature>
<proteinExistence type="predicted"/>
<keyword evidence="4" id="KW-1185">Reference proteome</keyword>
<dbReference type="InterPro" id="IPR025433">
    <property type="entry name" value="DUF4168"/>
</dbReference>
<keyword evidence="1" id="KW-0732">Signal</keyword>
<accession>A0A1M6SLE0</accession>